<organism evidence="1">
    <name type="scientific">viral metagenome</name>
    <dbReference type="NCBI Taxonomy" id="1070528"/>
    <lineage>
        <taxon>unclassified sequences</taxon>
        <taxon>metagenomes</taxon>
        <taxon>organismal metagenomes</taxon>
    </lineage>
</organism>
<sequence length="125" mass="13924">MVKFNGVILSGEVDLNGNQLSSNALKQVANQLKGKSIGFEFNPAIPPTYGKIKRGVFKEGKVFAEAEIDKPSHEVRMYIVPSFIVNKSHIEGAIRVFDDIDLLEMSFTTQPADKDLTPINWNEDN</sequence>
<evidence type="ECO:0000313" key="1">
    <source>
        <dbReference type="EMBL" id="QJA59426.1"/>
    </source>
</evidence>
<accession>A0A6M3IPL7</accession>
<dbReference type="AlphaFoldDB" id="A0A6M3IPL7"/>
<dbReference type="EMBL" id="MT141369">
    <property type="protein sequence ID" value="QJA59426.1"/>
    <property type="molecule type" value="Genomic_DNA"/>
</dbReference>
<protein>
    <submittedName>
        <fullName evidence="1">Putative structural protein</fullName>
    </submittedName>
</protein>
<dbReference type="EMBL" id="MT141793">
    <property type="protein sequence ID" value="QJA70450.1"/>
    <property type="molecule type" value="Genomic_DNA"/>
</dbReference>
<dbReference type="EMBL" id="MT145151">
    <property type="protein sequence ID" value="QJI04131.1"/>
    <property type="molecule type" value="Genomic_DNA"/>
</dbReference>
<evidence type="ECO:0000313" key="3">
    <source>
        <dbReference type="EMBL" id="QJI04131.1"/>
    </source>
</evidence>
<gene>
    <name evidence="2" type="ORF">MM415A03730_0012</name>
    <name evidence="1" type="ORF">MM415B01299_0005</name>
    <name evidence="3" type="ORF">TM448B06264_0005</name>
</gene>
<name>A0A6M3IPL7_9ZZZZ</name>
<reference evidence="1" key="1">
    <citation type="submission" date="2020-03" db="EMBL/GenBank/DDBJ databases">
        <title>The deep terrestrial virosphere.</title>
        <authorList>
            <person name="Holmfeldt K."/>
            <person name="Nilsson E."/>
            <person name="Simone D."/>
            <person name="Lopez-Fernandez M."/>
            <person name="Wu X."/>
            <person name="de Brujin I."/>
            <person name="Lundin D."/>
            <person name="Andersson A."/>
            <person name="Bertilsson S."/>
            <person name="Dopson M."/>
        </authorList>
    </citation>
    <scope>NUCLEOTIDE SEQUENCE</scope>
    <source>
        <strain evidence="2">MM415A03730</strain>
        <strain evidence="1">MM415B01299</strain>
        <strain evidence="3">TM448B06264</strain>
    </source>
</reference>
<evidence type="ECO:0000313" key="2">
    <source>
        <dbReference type="EMBL" id="QJA70450.1"/>
    </source>
</evidence>
<proteinExistence type="predicted"/>